<keyword evidence="12" id="KW-1185">Reference proteome</keyword>
<dbReference type="CDD" id="cd16667">
    <property type="entry name" value="RING-H2_RNF126-like"/>
    <property type="match status" value="1"/>
</dbReference>
<dbReference type="FunFam" id="3.30.40.10:FF:000022">
    <property type="entry name" value="E3 ubiquitin-protein ligase RING1-like"/>
    <property type="match status" value="1"/>
</dbReference>
<dbReference type="Proteomes" id="UP000825935">
    <property type="component" value="Chromosome 14"/>
</dbReference>
<sequence>MSSANGNYWCYRCNGRVSLNQGCDLVCPVCSEDFLETLGLPGISSLLPSGYSSRNRSSPFRSVTSRFQNNGSRRGIRTLSNSSHVTPSSDSATFNPPNLELFQLLSLLAPYRNRTSIMDSARDSDDDLFPSFLSRIGIFDTEDAGRSPSTNVGDPDFSPFTGFEALLMRNLFAGEGSRYGSTSASKASVDAMPVIKYRQMPNADDSNCAVCKEAFETGEDLREMPCKHIYHPDCILPWLAGHRSCPICRFEMPAEDSLPNNTGFGSGGNSLSRPSRVEGNGSEEQFGLAIVGDIGFGIQVRSMTLWGISSNRPDNGRHENDVQVMVSASEGEVQPSTSTSSPMENIAAQQPSQRVDAEMVSDLVSACPSDSISHSNDHIPSSVAFREGTRIRWKHKQKKSSTWGIRFRNWFSRHSCSLFSTSATGRHPQFNRFQCDRVQLW</sequence>
<evidence type="ECO:0000256" key="8">
    <source>
        <dbReference type="PROSITE-ProRule" id="PRU00175"/>
    </source>
</evidence>
<evidence type="ECO:0000256" key="3">
    <source>
        <dbReference type="ARBA" id="ARBA00022679"/>
    </source>
</evidence>
<comment type="caution">
    <text evidence="11">The sequence shown here is derived from an EMBL/GenBank/DDBJ whole genome shotgun (WGS) entry which is preliminary data.</text>
</comment>
<dbReference type="SUPFAM" id="SSF57850">
    <property type="entry name" value="RING/U-box"/>
    <property type="match status" value="1"/>
</dbReference>
<feature type="domain" description="RING-type" evidence="10">
    <location>
        <begin position="208"/>
        <end position="249"/>
    </location>
</feature>
<feature type="region of interest" description="Disordered" evidence="9">
    <location>
        <begin position="260"/>
        <end position="280"/>
    </location>
</feature>
<evidence type="ECO:0000256" key="6">
    <source>
        <dbReference type="ARBA" id="ARBA00022786"/>
    </source>
</evidence>
<evidence type="ECO:0000256" key="4">
    <source>
        <dbReference type="ARBA" id="ARBA00022723"/>
    </source>
</evidence>
<keyword evidence="3" id="KW-0808">Transferase</keyword>
<dbReference type="PANTHER" id="PTHR15710">
    <property type="entry name" value="E3 UBIQUITIN-PROTEIN LIGASE PRAJA"/>
    <property type="match status" value="1"/>
</dbReference>
<keyword evidence="4" id="KW-0479">Metal-binding</keyword>
<dbReference type="InterPro" id="IPR013083">
    <property type="entry name" value="Znf_RING/FYVE/PHD"/>
</dbReference>
<dbReference type="InterPro" id="IPR001841">
    <property type="entry name" value="Znf_RING"/>
</dbReference>
<evidence type="ECO:0000256" key="2">
    <source>
        <dbReference type="ARBA" id="ARBA00012483"/>
    </source>
</evidence>
<evidence type="ECO:0000259" key="10">
    <source>
        <dbReference type="PROSITE" id="PS50089"/>
    </source>
</evidence>
<evidence type="ECO:0000256" key="1">
    <source>
        <dbReference type="ARBA" id="ARBA00000900"/>
    </source>
</evidence>
<dbReference type="SMART" id="SM00184">
    <property type="entry name" value="RING"/>
    <property type="match status" value="1"/>
</dbReference>
<dbReference type="EC" id="2.3.2.27" evidence="2"/>
<dbReference type="EMBL" id="CM035419">
    <property type="protein sequence ID" value="KAH7416258.1"/>
    <property type="molecule type" value="Genomic_DNA"/>
</dbReference>
<dbReference type="PANTHER" id="PTHR15710:SF217">
    <property type="entry name" value="E3 UBIQUITIN-PROTEIN LIGASE RDUF2"/>
    <property type="match status" value="1"/>
</dbReference>
<evidence type="ECO:0000256" key="9">
    <source>
        <dbReference type="SAM" id="MobiDB-lite"/>
    </source>
</evidence>
<dbReference type="GO" id="GO:0008270">
    <property type="term" value="F:zinc ion binding"/>
    <property type="evidence" value="ECO:0007669"/>
    <property type="project" value="UniProtKB-KW"/>
</dbReference>
<dbReference type="Gene3D" id="3.30.40.10">
    <property type="entry name" value="Zinc/RING finger domain, C3HC4 (zinc finger)"/>
    <property type="match status" value="1"/>
</dbReference>
<keyword evidence="5 8" id="KW-0863">Zinc-finger</keyword>
<evidence type="ECO:0000256" key="5">
    <source>
        <dbReference type="ARBA" id="ARBA00022771"/>
    </source>
</evidence>
<dbReference type="OMA" id="SHRVINA"/>
<evidence type="ECO:0000313" key="12">
    <source>
        <dbReference type="Proteomes" id="UP000825935"/>
    </source>
</evidence>
<name>A0A8T2TGY0_CERRI</name>
<evidence type="ECO:0000256" key="7">
    <source>
        <dbReference type="ARBA" id="ARBA00022833"/>
    </source>
</evidence>
<dbReference type="GO" id="GO:0005737">
    <property type="term" value="C:cytoplasm"/>
    <property type="evidence" value="ECO:0007669"/>
    <property type="project" value="TreeGrafter"/>
</dbReference>
<evidence type="ECO:0000313" key="11">
    <source>
        <dbReference type="EMBL" id="KAH7416258.1"/>
    </source>
</evidence>
<organism evidence="11 12">
    <name type="scientific">Ceratopteris richardii</name>
    <name type="common">Triangle waterfern</name>
    <dbReference type="NCBI Taxonomy" id="49495"/>
    <lineage>
        <taxon>Eukaryota</taxon>
        <taxon>Viridiplantae</taxon>
        <taxon>Streptophyta</taxon>
        <taxon>Embryophyta</taxon>
        <taxon>Tracheophyta</taxon>
        <taxon>Polypodiopsida</taxon>
        <taxon>Polypodiidae</taxon>
        <taxon>Polypodiales</taxon>
        <taxon>Pteridineae</taxon>
        <taxon>Pteridaceae</taxon>
        <taxon>Parkerioideae</taxon>
        <taxon>Ceratopteris</taxon>
    </lineage>
</organism>
<reference evidence="11" key="1">
    <citation type="submission" date="2021-08" db="EMBL/GenBank/DDBJ databases">
        <title>WGS assembly of Ceratopteris richardii.</title>
        <authorList>
            <person name="Marchant D.B."/>
            <person name="Chen G."/>
            <person name="Jenkins J."/>
            <person name="Shu S."/>
            <person name="Leebens-Mack J."/>
            <person name="Grimwood J."/>
            <person name="Schmutz J."/>
            <person name="Soltis P."/>
            <person name="Soltis D."/>
            <person name="Chen Z.-H."/>
        </authorList>
    </citation>
    <scope>NUCLEOTIDE SEQUENCE</scope>
    <source>
        <strain evidence="11">Whitten #5841</strain>
        <tissue evidence="11">Leaf</tissue>
    </source>
</reference>
<protein>
    <recommendedName>
        <fullName evidence="2">RING-type E3 ubiquitin transferase</fullName>
        <ecNumber evidence="2">2.3.2.27</ecNumber>
    </recommendedName>
</protein>
<keyword evidence="7" id="KW-0862">Zinc</keyword>
<feature type="compositionally biased region" description="Polar residues" evidence="9">
    <location>
        <begin position="260"/>
        <end position="273"/>
    </location>
</feature>
<feature type="region of interest" description="Disordered" evidence="9">
    <location>
        <begin position="52"/>
        <end position="92"/>
    </location>
</feature>
<gene>
    <name evidence="11" type="ORF">KP509_14G083100</name>
</gene>
<dbReference type="Pfam" id="PF13639">
    <property type="entry name" value="zf-RING_2"/>
    <property type="match status" value="1"/>
</dbReference>
<proteinExistence type="predicted"/>
<comment type="catalytic activity">
    <reaction evidence="1">
        <text>S-ubiquitinyl-[E2 ubiquitin-conjugating enzyme]-L-cysteine + [acceptor protein]-L-lysine = [E2 ubiquitin-conjugating enzyme]-L-cysteine + N(6)-ubiquitinyl-[acceptor protein]-L-lysine.</text>
        <dbReference type="EC" id="2.3.2.27"/>
    </reaction>
</comment>
<dbReference type="AlphaFoldDB" id="A0A8T2TGY0"/>
<accession>A0A8T2TGY0</accession>
<keyword evidence="6" id="KW-0833">Ubl conjugation pathway</keyword>
<dbReference type="GO" id="GO:0061630">
    <property type="term" value="F:ubiquitin protein ligase activity"/>
    <property type="evidence" value="ECO:0007669"/>
    <property type="project" value="UniProtKB-EC"/>
</dbReference>
<feature type="compositionally biased region" description="Polar residues" evidence="9">
    <location>
        <begin position="54"/>
        <end position="92"/>
    </location>
</feature>
<dbReference type="OrthoDB" id="21204at2759"/>
<dbReference type="GO" id="GO:0016567">
    <property type="term" value="P:protein ubiquitination"/>
    <property type="evidence" value="ECO:0007669"/>
    <property type="project" value="TreeGrafter"/>
</dbReference>
<dbReference type="PROSITE" id="PS50089">
    <property type="entry name" value="ZF_RING_2"/>
    <property type="match status" value="1"/>
</dbReference>